<reference evidence="3" key="1">
    <citation type="journal article" date="2019" name="Int. J. Syst. Evol. Microbiol.">
        <title>The Global Catalogue of Microorganisms (GCM) 10K type strain sequencing project: providing services to taxonomists for standard genome sequencing and annotation.</title>
        <authorList>
            <consortium name="The Broad Institute Genomics Platform"/>
            <consortium name="The Broad Institute Genome Sequencing Center for Infectious Disease"/>
            <person name="Wu L."/>
            <person name="Ma J."/>
        </authorList>
    </citation>
    <scope>NUCLEOTIDE SEQUENCE [LARGE SCALE GENOMIC DNA]</scope>
    <source>
        <strain evidence="3">KCTC 23917</strain>
    </source>
</reference>
<proteinExistence type="predicted"/>
<dbReference type="InterPro" id="IPR036291">
    <property type="entry name" value="NAD(P)-bd_dom_sf"/>
</dbReference>
<feature type="domain" description="NAD(P)-binding" evidence="1">
    <location>
        <begin position="20"/>
        <end position="327"/>
    </location>
</feature>
<dbReference type="PANTHER" id="PTHR43000">
    <property type="entry name" value="DTDP-D-GLUCOSE 4,6-DEHYDRATASE-RELATED"/>
    <property type="match status" value="1"/>
</dbReference>
<dbReference type="InterPro" id="IPR016040">
    <property type="entry name" value="NAD(P)-bd_dom"/>
</dbReference>
<dbReference type="Gene3D" id="3.90.25.10">
    <property type="entry name" value="UDP-galactose 4-epimerase, domain 1"/>
    <property type="match status" value="1"/>
</dbReference>
<dbReference type="Pfam" id="PF16363">
    <property type="entry name" value="GDP_Man_Dehyd"/>
    <property type="match status" value="1"/>
</dbReference>
<dbReference type="InterPro" id="IPR013445">
    <property type="entry name" value="CDP_4_6_deHydtase"/>
</dbReference>
<evidence type="ECO:0000313" key="2">
    <source>
        <dbReference type="EMBL" id="GGX49190.1"/>
    </source>
</evidence>
<dbReference type="SUPFAM" id="SSF51735">
    <property type="entry name" value="NAD(P)-binding Rossmann-fold domains"/>
    <property type="match status" value="1"/>
</dbReference>
<comment type="caution">
    <text evidence="2">The sequence shown here is derived from an EMBL/GenBank/DDBJ whole genome shotgun (WGS) entry which is preliminary data.</text>
</comment>
<gene>
    <name evidence="2" type="primary">rfbG</name>
    <name evidence="2" type="ORF">GCM10010946_29800</name>
</gene>
<dbReference type="EMBL" id="BMYU01000008">
    <property type="protein sequence ID" value="GGX49190.1"/>
    <property type="molecule type" value="Genomic_DNA"/>
</dbReference>
<keyword evidence="3" id="KW-1185">Reference proteome</keyword>
<accession>A0ABQ2Y0M5</accession>
<dbReference type="Proteomes" id="UP000653343">
    <property type="component" value="Unassembled WGS sequence"/>
</dbReference>
<organism evidence="2 3">
    <name type="scientific">Undibacterium squillarum</name>
    <dbReference type="NCBI Taxonomy" id="1131567"/>
    <lineage>
        <taxon>Bacteria</taxon>
        <taxon>Pseudomonadati</taxon>
        <taxon>Pseudomonadota</taxon>
        <taxon>Betaproteobacteria</taxon>
        <taxon>Burkholderiales</taxon>
        <taxon>Oxalobacteraceae</taxon>
        <taxon>Undibacterium</taxon>
    </lineage>
</organism>
<evidence type="ECO:0000259" key="1">
    <source>
        <dbReference type="Pfam" id="PF16363"/>
    </source>
</evidence>
<sequence length="363" mass="39791">MEKLVMPFPDPQFWRGRRVLVTGHTGFKGAWLVWWLHRLGAQVSAFALPAEQTPALSDVLEIEKRCHSATIDLADVERVCTFVQAAQPECVFHLAAQALVRPGYRDPVNTFTSNVSGTVHLLEAVRQTNSVKAVVCVTTDKVYENLEQAVYYKETDALGGKDPYSASKAACEMVIRSYRDAFLAPAGVTVASVRAGNVIGGGDWSEDRLIPDAVRAWQADAVLQIRRPDAVRPWQHVLEPLNAYLVLAERMYADGSLAQAWNIGPKKAYSVRDVITLARAEYGSGEVQFGQAESGPHEAGLLMLDAGKIAAALGISPRWTLEETIARTMQWYRDFAAGQSGADLCERDLNAFLSARSDVTKGV</sequence>
<dbReference type="Gene3D" id="3.40.50.720">
    <property type="entry name" value="NAD(P)-binding Rossmann-like Domain"/>
    <property type="match status" value="1"/>
</dbReference>
<name>A0ABQ2Y0M5_9BURK</name>
<dbReference type="NCBIfam" id="TIGR02622">
    <property type="entry name" value="CDP_4_6_dhtase"/>
    <property type="match status" value="1"/>
</dbReference>
<evidence type="ECO:0000313" key="3">
    <source>
        <dbReference type="Proteomes" id="UP000653343"/>
    </source>
</evidence>
<protein>
    <submittedName>
        <fullName evidence="2">CDP-glucose 4,6-dehydratase</fullName>
    </submittedName>
</protein>